<organism evidence="5">
    <name type="scientific">Soboliphyme baturini</name>
    <dbReference type="NCBI Taxonomy" id="241478"/>
    <lineage>
        <taxon>Eukaryota</taxon>
        <taxon>Metazoa</taxon>
        <taxon>Ecdysozoa</taxon>
        <taxon>Nematoda</taxon>
        <taxon>Enoplea</taxon>
        <taxon>Dorylaimia</taxon>
        <taxon>Dioctophymatida</taxon>
        <taxon>Dioctophymatoidea</taxon>
        <taxon>Soboliphymatidae</taxon>
        <taxon>Soboliphyme</taxon>
    </lineage>
</organism>
<reference evidence="5" key="1">
    <citation type="submission" date="2016-06" db="UniProtKB">
        <authorList>
            <consortium name="WormBaseParasite"/>
        </authorList>
    </citation>
    <scope>IDENTIFICATION</scope>
</reference>
<accession>A0A183IZS1</accession>
<dbReference type="PROSITE" id="PS50157">
    <property type="entry name" value="ZINC_FINGER_C2H2_2"/>
    <property type="match status" value="1"/>
</dbReference>
<dbReference type="SMART" id="SM00355">
    <property type="entry name" value="ZnF_C2H2"/>
    <property type="match status" value="1"/>
</dbReference>
<keyword evidence="1" id="KW-0479">Metal-binding</keyword>
<dbReference type="Pfam" id="PF00096">
    <property type="entry name" value="zf-C2H2"/>
    <property type="match status" value="1"/>
</dbReference>
<dbReference type="GO" id="GO:0008270">
    <property type="term" value="F:zinc ion binding"/>
    <property type="evidence" value="ECO:0007669"/>
    <property type="project" value="UniProtKB-KW"/>
</dbReference>
<dbReference type="SUPFAM" id="SSF57667">
    <property type="entry name" value="beta-beta-alpha zinc fingers"/>
    <property type="match status" value="1"/>
</dbReference>
<dbReference type="InterPro" id="IPR013087">
    <property type="entry name" value="Znf_C2H2_type"/>
</dbReference>
<keyword evidence="4" id="KW-1185">Reference proteome</keyword>
<dbReference type="EMBL" id="UZAM01012351">
    <property type="protein sequence ID" value="VDP21348.1"/>
    <property type="molecule type" value="Genomic_DNA"/>
</dbReference>
<dbReference type="PROSITE" id="PS00028">
    <property type="entry name" value="ZINC_FINGER_C2H2_1"/>
    <property type="match status" value="1"/>
</dbReference>
<protein>
    <submittedName>
        <fullName evidence="5">C2H2-type domain-containing protein</fullName>
    </submittedName>
</protein>
<evidence type="ECO:0000256" key="1">
    <source>
        <dbReference type="PROSITE-ProRule" id="PRU00042"/>
    </source>
</evidence>
<evidence type="ECO:0000313" key="3">
    <source>
        <dbReference type="EMBL" id="VDP21348.1"/>
    </source>
</evidence>
<evidence type="ECO:0000313" key="4">
    <source>
        <dbReference type="Proteomes" id="UP000270296"/>
    </source>
</evidence>
<dbReference type="Proteomes" id="UP000270296">
    <property type="component" value="Unassembled WGS sequence"/>
</dbReference>
<dbReference type="FunFam" id="3.30.160.60:FF:000534">
    <property type="entry name" value="zinc finger protein 674"/>
    <property type="match status" value="1"/>
</dbReference>
<dbReference type="WBParaSite" id="SBAD_0000944801-mRNA-1">
    <property type="protein sequence ID" value="SBAD_0000944801-mRNA-1"/>
    <property type="gene ID" value="SBAD_0000944801"/>
</dbReference>
<evidence type="ECO:0000313" key="5">
    <source>
        <dbReference type="WBParaSite" id="SBAD_0000944801-mRNA-1"/>
    </source>
</evidence>
<keyword evidence="1" id="KW-0863">Zinc-finger</keyword>
<name>A0A183IZS1_9BILA</name>
<gene>
    <name evidence="3" type="ORF">SBAD_LOCUS9119</name>
</gene>
<dbReference type="InterPro" id="IPR036236">
    <property type="entry name" value="Znf_C2H2_sf"/>
</dbReference>
<proteinExistence type="predicted"/>
<dbReference type="AlphaFoldDB" id="A0A183IZS1"/>
<keyword evidence="1" id="KW-0862">Zinc</keyword>
<dbReference type="Gene3D" id="3.30.160.60">
    <property type="entry name" value="Classic Zinc Finger"/>
    <property type="match status" value="1"/>
</dbReference>
<reference evidence="3 4" key="2">
    <citation type="submission" date="2018-11" db="EMBL/GenBank/DDBJ databases">
        <authorList>
            <consortium name="Pathogen Informatics"/>
        </authorList>
    </citation>
    <scope>NUCLEOTIDE SEQUENCE [LARGE SCALE GENOMIC DNA]</scope>
</reference>
<sequence>MRAVWSSVQAAGESNASSIDAYYSKKALYGEISFKKQWQSNFSVKPYACDDCGKAFNRASNLYTHMRIHSTLRTYGNSSYHKRLMEKDMKQTAYTGTT</sequence>
<dbReference type="OrthoDB" id="40579at2759"/>
<evidence type="ECO:0000259" key="2">
    <source>
        <dbReference type="PROSITE" id="PS50157"/>
    </source>
</evidence>
<feature type="domain" description="C2H2-type" evidence="2">
    <location>
        <begin position="47"/>
        <end position="74"/>
    </location>
</feature>